<dbReference type="AlphaFoldDB" id="A0A4Y7KIP6"/>
<organism evidence="1 2">
    <name type="scientific">Papaver somniferum</name>
    <name type="common">Opium poppy</name>
    <dbReference type="NCBI Taxonomy" id="3469"/>
    <lineage>
        <taxon>Eukaryota</taxon>
        <taxon>Viridiplantae</taxon>
        <taxon>Streptophyta</taxon>
        <taxon>Embryophyta</taxon>
        <taxon>Tracheophyta</taxon>
        <taxon>Spermatophyta</taxon>
        <taxon>Magnoliopsida</taxon>
        <taxon>Ranunculales</taxon>
        <taxon>Papaveraceae</taxon>
        <taxon>Papaveroideae</taxon>
        <taxon>Papaver</taxon>
    </lineage>
</organism>
<protein>
    <submittedName>
        <fullName evidence="1">Uncharacterized protein</fullName>
    </submittedName>
</protein>
<dbReference type="Gramene" id="RZC72736">
    <property type="protein sequence ID" value="RZC72736"/>
    <property type="gene ID" value="C5167_048220"/>
</dbReference>
<proteinExistence type="predicted"/>
<dbReference type="Proteomes" id="UP000316621">
    <property type="component" value="Chromosome 8"/>
</dbReference>
<sequence>MSRWHRNIRRMLMHMIDQWEWTLAPSVSPSPRCLFRSYTETQRKLCSDGKTWKGDGLVVNRLRRSNSGVEYMFHVFT</sequence>
<gene>
    <name evidence="1" type="ORF">C5167_048220</name>
</gene>
<dbReference type="EMBL" id="CM010722">
    <property type="protein sequence ID" value="RZC72736.1"/>
    <property type="molecule type" value="Genomic_DNA"/>
</dbReference>
<name>A0A4Y7KIP6_PAPSO</name>
<evidence type="ECO:0000313" key="1">
    <source>
        <dbReference type="EMBL" id="RZC72736.1"/>
    </source>
</evidence>
<reference evidence="1 2" key="1">
    <citation type="journal article" date="2018" name="Science">
        <title>The opium poppy genome and morphinan production.</title>
        <authorList>
            <person name="Guo L."/>
            <person name="Winzer T."/>
            <person name="Yang X."/>
            <person name="Li Y."/>
            <person name="Ning Z."/>
            <person name="He Z."/>
            <person name="Teodor R."/>
            <person name="Lu Y."/>
            <person name="Bowser T.A."/>
            <person name="Graham I.A."/>
            <person name="Ye K."/>
        </authorList>
    </citation>
    <scope>NUCLEOTIDE SEQUENCE [LARGE SCALE GENOMIC DNA]</scope>
    <source>
        <strain evidence="2">cv. HN1</strain>
        <tissue evidence="1">Leaves</tissue>
    </source>
</reference>
<keyword evidence="2" id="KW-1185">Reference proteome</keyword>
<accession>A0A4Y7KIP6</accession>
<evidence type="ECO:0000313" key="2">
    <source>
        <dbReference type="Proteomes" id="UP000316621"/>
    </source>
</evidence>